<keyword evidence="1" id="KW-0812">Transmembrane</keyword>
<keyword evidence="1" id="KW-1133">Transmembrane helix</keyword>
<evidence type="ECO:0000313" key="2">
    <source>
        <dbReference type="EMBL" id="GIP58704.1"/>
    </source>
</evidence>
<protein>
    <recommendedName>
        <fullName evidence="4">Transmembrane protein</fullName>
    </recommendedName>
</protein>
<proteinExistence type="predicted"/>
<evidence type="ECO:0008006" key="4">
    <source>
        <dbReference type="Google" id="ProtNLM"/>
    </source>
</evidence>
<comment type="caution">
    <text evidence="2">The sequence shown here is derived from an EMBL/GenBank/DDBJ whole genome shotgun (WGS) entry which is preliminary data.</text>
</comment>
<dbReference type="EMBL" id="BOSM01000004">
    <property type="protein sequence ID" value="GIP58704.1"/>
    <property type="molecule type" value="Genomic_DNA"/>
</dbReference>
<sequence length="86" mass="9064">MLNAGDFAFNEAVCCHVLCDGGCSIAKEREGNELLKAVDHGESMVVKVVVQWWAVLVIVAAAAVICVGSDSYRGNDNDSFSGASGW</sequence>
<name>A0ABQ4MS20_9BACL</name>
<reference evidence="2 3" key="1">
    <citation type="submission" date="2021-03" db="EMBL/GenBank/DDBJ databases">
        <title>Antimicrobial resistance genes in bacteria isolated from Japanese honey, and their potential for conferring macrolide and lincosamide resistance in the American foulbrood pathogen Paenibacillus larvae.</title>
        <authorList>
            <person name="Okamoto M."/>
            <person name="Kumagai M."/>
            <person name="Kanamori H."/>
            <person name="Takamatsu D."/>
        </authorList>
    </citation>
    <scope>NUCLEOTIDE SEQUENCE [LARGE SCALE GENOMIC DNA]</scope>
    <source>
        <strain evidence="2 3">J15TS10</strain>
    </source>
</reference>
<accession>A0ABQ4MS20</accession>
<organism evidence="2 3">
    <name type="scientific">Paenibacillus woosongensis</name>
    <dbReference type="NCBI Taxonomy" id="307580"/>
    <lineage>
        <taxon>Bacteria</taxon>
        <taxon>Bacillati</taxon>
        <taxon>Bacillota</taxon>
        <taxon>Bacilli</taxon>
        <taxon>Bacillales</taxon>
        <taxon>Paenibacillaceae</taxon>
        <taxon>Paenibacillus</taxon>
    </lineage>
</organism>
<gene>
    <name evidence="2" type="ORF">J15TS10_25180</name>
</gene>
<evidence type="ECO:0000256" key="1">
    <source>
        <dbReference type="SAM" id="Phobius"/>
    </source>
</evidence>
<keyword evidence="1" id="KW-0472">Membrane</keyword>
<dbReference type="Proteomes" id="UP000681290">
    <property type="component" value="Unassembled WGS sequence"/>
</dbReference>
<keyword evidence="3" id="KW-1185">Reference proteome</keyword>
<evidence type="ECO:0000313" key="3">
    <source>
        <dbReference type="Proteomes" id="UP000681290"/>
    </source>
</evidence>
<feature type="transmembrane region" description="Helical" evidence="1">
    <location>
        <begin position="50"/>
        <end position="68"/>
    </location>
</feature>